<name>A0A1Y6B5E5_9BACT</name>
<accession>A0A1Y6B5E5</accession>
<dbReference type="GO" id="GO:0043107">
    <property type="term" value="P:type IV pilus-dependent motility"/>
    <property type="evidence" value="ECO:0007669"/>
    <property type="project" value="InterPro"/>
</dbReference>
<dbReference type="InterPro" id="IPR007445">
    <property type="entry name" value="PilO"/>
</dbReference>
<dbReference type="PANTHER" id="PTHR39555">
    <property type="entry name" value="FIMBRIAL ASSEMBLY PROTEIN PILO-LIKE PROTEIN-RELATED"/>
    <property type="match status" value="1"/>
</dbReference>
<keyword evidence="3" id="KW-1185">Reference proteome</keyword>
<protein>
    <submittedName>
        <fullName evidence="2">Tfp pilus assembly protein PilO</fullName>
    </submittedName>
</protein>
<organism evidence="2 3">
    <name type="scientific">Pseudobacteriovorax antillogorgiicola</name>
    <dbReference type="NCBI Taxonomy" id="1513793"/>
    <lineage>
        <taxon>Bacteria</taxon>
        <taxon>Pseudomonadati</taxon>
        <taxon>Bdellovibrionota</taxon>
        <taxon>Oligoflexia</taxon>
        <taxon>Oligoflexales</taxon>
        <taxon>Pseudobacteriovoracaceae</taxon>
        <taxon>Pseudobacteriovorax</taxon>
    </lineage>
</organism>
<dbReference type="EMBL" id="FWZT01000002">
    <property type="protein sequence ID" value="SME93247.1"/>
    <property type="molecule type" value="Genomic_DNA"/>
</dbReference>
<dbReference type="GO" id="GO:0043683">
    <property type="term" value="P:type IV pilus assembly"/>
    <property type="evidence" value="ECO:0007669"/>
    <property type="project" value="InterPro"/>
</dbReference>
<keyword evidence="1" id="KW-1133">Transmembrane helix</keyword>
<gene>
    <name evidence="2" type="ORF">SAMN06296036_10213</name>
</gene>
<keyword evidence="1" id="KW-0472">Membrane</keyword>
<keyword evidence="1" id="KW-0812">Transmembrane</keyword>
<dbReference type="PANTHER" id="PTHR39555:SF1">
    <property type="entry name" value="TYPE IV PILUS INNER MEMBRANE COMPONENT PILO"/>
    <property type="match status" value="1"/>
</dbReference>
<feature type="transmembrane region" description="Helical" evidence="1">
    <location>
        <begin position="17"/>
        <end position="35"/>
    </location>
</feature>
<dbReference type="Pfam" id="PF04350">
    <property type="entry name" value="PilO"/>
    <property type="match status" value="1"/>
</dbReference>
<proteinExistence type="predicted"/>
<dbReference type="RefSeq" id="WP_132315720.1">
    <property type="nucleotide sequence ID" value="NZ_FWZT01000002.1"/>
</dbReference>
<dbReference type="Proteomes" id="UP000192907">
    <property type="component" value="Unassembled WGS sequence"/>
</dbReference>
<evidence type="ECO:0000313" key="3">
    <source>
        <dbReference type="Proteomes" id="UP000192907"/>
    </source>
</evidence>
<dbReference type="InterPro" id="IPR014717">
    <property type="entry name" value="Transl_elong_EF1B/ribsomal_bS6"/>
</dbReference>
<dbReference type="AlphaFoldDB" id="A0A1Y6B5E5"/>
<evidence type="ECO:0000256" key="1">
    <source>
        <dbReference type="SAM" id="Phobius"/>
    </source>
</evidence>
<reference evidence="3" key="1">
    <citation type="submission" date="2017-04" db="EMBL/GenBank/DDBJ databases">
        <authorList>
            <person name="Varghese N."/>
            <person name="Submissions S."/>
        </authorList>
    </citation>
    <scope>NUCLEOTIDE SEQUENCE [LARGE SCALE GENOMIC DNA]</scope>
    <source>
        <strain evidence="3">RKEM611</strain>
    </source>
</reference>
<sequence length="196" mass="22060">MELEDIVDKYRGAKMNVRLLIAVVVGLLPALYYWTDEGERIQYDLDSAVSRKGSAESKFENGKRKVAQLPALLSKLSDIEGQLGKAKRILPDEVEMDTILASVGTLEKEFNIQITRFQPGQEVQPNPQIEYKEVPVTLEVRGRFPQIMQFYDSLVHLPNLTHLRNISLENVEGDADGEGASRMVVGRSKLILFKGM</sequence>
<dbReference type="Gene3D" id="3.30.70.60">
    <property type="match status" value="1"/>
</dbReference>
<dbReference type="STRING" id="1513793.SAMN06296036_10213"/>
<evidence type="ECO:0000313" key="2">
    <source>
        <dbReference type="EMBL" id="SME93247.1"/>
    </source>
</evidence>
<dbReference type="OrthoDB" id="9802133at2"/>